<dbReference type="Gene3D" id="3.30.2130.10">
    <property type="entry name" value="VC0802-like"/>
    <property type="match status" value="1"/>
</dbReference>
<dbReference type="RefSeq" id="WP_142941630.1">
    <property type="nucleotide sequence ID" value="NZ_VIKR01000002.1"/>
</dbReference>
<dbReference type="InterPro" id="IPR002912">
    <property type="entry name" value="ACT_dom"/>
</dbReference>
<evidence type="ECO:0000313" key="2">
    <source>
        <dbReference type="EMBL" id="TQV75012.1"/>
    </source>
</evidence>
<gene>
    <name evidence="2" type="ORF">FLL45_08710</name>
</gene>
<dbReference type="SUPFAM" id="SSF55021">
    <property type="entry name" value="ACT-like"/>
    <property type="match status" value="2"/>
</dbReference>
<dbReference type="Proteomes" id="UP000317839">
    <property type="component" value="Unassembled WGS sequence"/>
</dbReference>
<protein>
    <submittedName>
        <fullName evidence="2">ACT domain-containing protein</fullName>
    </submittedName>
</protein>
<dbReference type="EMBL" id="VIKR01000002">
    <property type="protein sequence ID" value="TQV75012.1"/>
    <property type="molecule type" value="Genomic_DNA"/>
</dbReference>
<dbReference type="PANTHER" id="PTHR40099:SF1">
    <property type="entry name" value="ACETOLACTATE SYNTHASE, SMALL SUBUNIT"/>
    <property type="match status" value="1"/>
</dbReference>
<reference evidence="2 3" key="1">
    <citation type="submission" date="2019-06" db="EMBL/GenBank/DDBJ databases">
        <title>Draft genome of Aliikangiella marina GYP-15.</title>
        <authorList>
            <person name="Wang G."/>
        </authorList>
    </citation>
    <scope>NUCLEOTIDE SEQUENCE [LARGE SCALE GENOMIC DNA]</scope>
    <source>
        <strain evidence="2 3">GYP-15</strain>
    </source>
</reference>
<dbReference type="AlphaFoldDB" id="A0A545TCR4"/>
<comment type="caution">
    <text evidence="2">The sequence shown here is derived from an EMBL/GenBank/DDBJ whole genome shotgun (WGS) entry which is preliminary data.</text>
</comment>
<accession>A0A545TCR4</accession>
<name>A0A545TCR4_9GAMM</name>
<dbReference type="Pfam" id="PF13291">
    <property type="entry name" value="ACT_4"/>
    <property type="match status" value="1"/>
</dbReference>
<sequence length="129" mass="13894">MQNLTIVAKDYTGLLADITELLSQAQLNIQNIGAQKVETTALIKLQSCDAEKAYQLLTDAGYHVVSRAGILVRVLDESGALAKISRTLAEASIDIRGINIVEHHDGFVIVSISCSDSDKARDVLGKMVL</sequence>
<feature type="domain" description="ACT" evidence="1">
    <location>
        <begin position="69"/>
        <end position="129"/>
    </location>
</feature>
<dbReference type="OrthoDB" id="1438443at2"/>
<dbReference type="PROSITE" id="PS51671">
    <property type="entry name" value="ACT"/>
    <property type="match status" value="1"/>
</dbReference>
<organism evidence="2 3">
    <name type="scientific">Aliikangiella marina</name>
    <dbReference type="NCBI Taxonomy" id="1712262"/>
    <lineage>
        <taxon>Bacteria</taxon>
        <taxon>Pseudomonadati</taxon>
        <taxon>Pseudomonadota</taxon>
        <taxon>Gammaproteobacteria</taxon>
        <taxon>Oceanospirillales</taxon>
        <taxon>Pleioneaceae</taxon>
        <taxon>Aliikangiella</taxon>
    </lineage>
</organism>
<dbReference type="InterPro" id="IPR045865">
    <property type="entry name" value="ACT-like_dom_sf"/>
</dbReference>
<proteinExistence type="predicted"/>
<dbReference type="PANTHER" id="PTHR40099">
    <property type="entry name" value="ACETOLACTATE SYNTHASE, SMALL SUBUNIT"/>
    <property type="match status" value="1"/>
</dbReference>
<evidence type="ECO:0000259" key="1">
    <source>
        <dbReference type="PROSITE" id="PS51671"/>
    </source>
</evidence>
<dbReference type="Pfam" id="PF01842">
    <property type="entry name" value="ACT"/>
    <property type="match status" value="1"/>
</dbReference>
<evidence type="ECO:0000313" key="3">
    <source>
        <dbReference type="Proteomes" id="UP000317839"/>
    </source>
</evidence>
<keyword evidence="3" id="KW-1185">Reference proteome</keyword>